<proteinExistence type="inferred from homology"/>
<dbReference type="InterPro" id="IPR051223">
    <property type="entry name" value="Polycystin"/>
</dbReference>
<gene>
    <name evidence="9" type="ORF">NP493_1200g00031</name>
</gene>
<dbReference type="Pfam" id="PF08016">
    <property type="entry name" value="PKD_channel"/>
    <property type="match status" value="1"/>
</dbReference>
<evidence type="ECO:0000259" key="7">
    <source>
        <dbReference type="Pfam" id="PF08016"/>
    </source>
</evidence>
<feature type="transmembrane region" description="Helical" evidence="6">
    <location>
        <begin position="35"/>
        <end position="59"/>
    </location>
</feature>
<keyword evidence="4 6" id="KW-1133">Transmembrane helix</keyword>
<evidence type="ECO:0000256" key="4">
    <source>
        <dbReference type="ARBA" id="ARBA00022989"/>
    </source>
</evidence>
<feature type="transmembrane region" description="Helical" evidence="6">
    <location>
        <begin position="296"/>
        <end position="316"/>
    </location>
</feature>
<sequence>MYVKIVDADPNPEHYKPPEELFVERVMVRFEKRRGMWIIVTDIGIYIMFTFLLLMMSLIQRHPHTFDLTEALHDLRRGGWIDEYTAVVLVEFTVYNHPFHLISVVVLAFEFLRGGAIQPYVRIFTVMPYHWQWGVRAILITTCQVLYMLCNIWKTKNTWRTLWARKGDRAYWTNVWTYIDWMHVFVSYISGAVECIRFSETKAIISDVLQAPEVFHSFYGVVQLDFLATYLMSILLTLSFLHVLKLLNFNKHVLLVTVTLNRSVKPLLNYVLFMIISCTLFLGIAILVLGPWCEDYSTATSAMANLFGLMFVFVCYQVARVTGPLFFVVVGSTFLMLWIPLIRASQFDQIDFLQLKLKRFVGIVGSAEYERRLHETEEKELSRRIQENTCRLRETEELLNYAARNLDTCQPLSRRAARMSSLRERRGGRSANVRDSVRTRGVSGNMSRSEIANEENTGKRQSLRCRRRLRDAGVNRGYPANEICVVAKLYEMTTVSILCCPVYKIWDVVKPCTVVYETTTDESRRCPICQIWHIVKVCVVVYEMSTLPDLRYPICKTCVVVNHCFSVYEMVNLAKHCYPIYDSEGAGRPCVTVYESMNAISHMLHPGEEDLRKEIDTSTIADVQYMAIACE</sequence>
<keyword evidence="5 6" id="KW-0472">Membrane</keyword>
<evidence type="ECO:0000256" key="1">
    <source>
        <dbReference type="ARBA" id="ARBA00004141"/>
    </source>
</evidence>
<reference evidence="9" key="1">
    <citation type="journal article" date="2023" name="Mol. Biol. Evol.">
        <title>Third-Generation Sequencing Reveals the Adaptive Role of the Epigenome in Three Deep-Sea Polychaetes.</title>
        <authorList>
            <person name="Perez M."/>
            <person name="Aroh O."/>
            <person name="Sun Y."/>
            <person name="Lan Y."/>
            <person name="Juniper S.K."/>
            <person name="Young C.R."/>
            <person name="Angers B."/>
            <person name="Qian P.Y."/>
        </authorList>
    </citation>
    <scope>NUCLEOTIDE SEQUENCE</scope>
    <source>
        <strain evidence="9">R07B-5</strain>
    </source>
</reference>
<feature type="transmembrane region" description="Helical" evidence="6">
    <location>
        <begin position="133"/>
        <end position="154"/>
    </location>
</feature>
<evidence type="ECO:0000259" key="8">
    <source>
        <dbReference type="Pfam" id="PF20519"/>
    </source>
</evidence>
<name>A0AAD9KCL8_RIDPI</name>
<keyword evidence="10" id="KW-1185">Reference proteome</keyword>
<dbReference type="InterPro" id="IPR046791">
    <property type="entry name" value="Polycystin_dom"/>
</dbReference>
<feature type="transmembrane region" description="Helical" evidence="6">
    <location>
        <begin position="267"/>
        <end position="290"/>
    </location>
</feature>
<dbReference type="InterPro" id="IPR013122">
    <property type="entry name" value="PKD1_2_channel"/>
</dbReference>
<dbReference type="EMBL" id="JAODUO010001199">
    <property type="protein sequence ID" value="KAK2169234.1"/>
    <property type="molecule type" value="Genomic_DNA"/>
</dbReference>
<evidence type="ECO:0000256" key="6">
    <source>
        <dbReference type="SAM" id="Phobius"/>
    </source>
</evidence>
<comment type="caution">
    <text evidence="9">The sequence shown here is derived from an EMBL/GenBank/DDBJ whole genome shotgun (WGS) entry which is preliminary data.</text>
</comment>
<dbReference type="GO" id="GO:0016020">
    <property type="term" value="C:membrane"/>
    <property type="evidence" value="ECO:0007669"/>
    <property type="project" value="UniProtKB-SubCell"/>
</dbReference>
<evidence type="ECO:0000256" key="3">
    <source>
        <dbReference type="ARBA" id="ARBA00022692"/>
    </source>
</evidence>
<accession>A0AAD9KCL8</accession>
<dbReference type="Pfam" id="PF20519">
    <property type="entry name" value="Polycystin_dom"/>
    <property type="match status" value="1"/>
</dbReference>
<protein>
    <submittedName>
        <fullName evidence="9">Uncharacterized protein</fullName>
    </submittedName>
</protein>
<dbReference type="GO" id="GO:0005262">
    <property type="term" value="F:calcium channel activity"/>
    <property type="evidence" value="ECO:0007669"/>
    <property type="project" value="TreeGrafter"/>
</dbReference>
<keyword evidence="3 6" id="KW-0812">Transmembrane</keyword>
<organism evidence="9 10">
    <name type="scientific">Ridgeia piscesae</name>
    <name type="common">Tubeworm</name>
    <dbReference type="NCBI Taxonomy" id="27915"/>
    <lineage>
        <taxon>Eukaryota</taxon>
        <taxon>Metazoa</taxon>
        <taxon>Spiralia</taxon>
        <taxon>Lophotrochozoa</taxon>
        <taxon>Annelida</taxon>
        <taxon>Polychaeta</taxon>
        <taxon>Sedentaria</taxon>
        <taxon>Canalipalpata</taxon>
        <taxon>Sabellida</taxon>
        <taxon>Siboglinidae</taxon>
        <taxon>Ridgeia</taxon>
    </lineage>
</organism>
<comment type="similarity">
    <text evidence="2">Belongs to the polycystin family.</text>
</comment>
<comment type="subcellular location">
    <subcellularLocation>
        <location evidence="1">Membrane</location>
        <topology evidence="1">Multi-pass membrane protein</topology>
    </subcellularLocation>
</comment>
<evidence type="ECO:0000313" key="9">
    <source>
        <dbReference type="EMBL" id="KAK2169234.1"/>
    </source>
</evidence>
<feature type="domain" description="Polycystin" evidence="8">
    <location>
        <begin position="68"/>
        <end position="126"/>
    </location>
</feature>
<feature type="domain" description="Polycystin cation channel PKD1/PKD2" evidence="7">
    <location>
        <begin position="139"/>
        <end position="339"/>
    </location>
</feature>
<feature type="transmembrane region" description="Helical" evidence="6">
    <location>
        <begin position="323"/>
        <end position="341"/>
    </location>
</feature>
<dbReference type="AlphaFoldDB" id="A0AAD9KCL8"/>
<dbReference type="Proteomes" id="UP001209878">
    <property type="component" value="Unassembled WGS sequence"/>
</dbReference>
<evidence type="ECO:0000256" key="2">
    <source>
        <dbReference type="ARBA" id="ARBA00007200"/>
    </source>
</evidence>
<dbReference type="PANTHER" id="PTHR10877">
    <property type="entry name" value="POLYCYSTIN FAMILY MEMBER"/>
    <property type="match status" value="1"/>
</dbReference>
<evidence type="ECO:0000313" key="10">
    <source>
        <dbReference type="Proteomes" id="UP001209878"/>
    </source>
</evidence>
<feature type="transmembrane region" description="Helical" evidence="6">
    <location>
        <begin position="227"/>
        <end position="247"/>
    </location>
</feature>
<evidence type="ECO:0000256" key="5">
    <source>
        <dbReference type="ARBA" id="ARBA00023136"/>
    </source>
</evidence>
<dbReference type="PANTHER" id="PTHR10877:SF150">
    <property type="entry name" value="REJ DOMAIN-CONTAINING PROTEIN"/>
    <property type="match status" value="1"/>
</dbReference>
<dbReference type="GO" id="GO:0050982">
    <property type="term" value="P:detection of mechanical stimulus"/>
    <property type="evidence" value="ECO:0007669"/>
    <property type="project" value="TreeGrafter"/>
</dbReference>